<proteinExistence type="inferred from homology"/>
<name>A0A377U402_KLEPN</name>
<evidence type="ECO:0000259" key="7">
    <source>
        <dbReference type="Pfam" id="PF07685"/>
    </source>
</evidence>
<dbReference type="PANTHER" id="PTHR21343">
    <property type="entry name" value="DETHIOBIOTIN SYNTHETASE"/>
    <property type="match status" value="1"/>
</dbReference>
<dbReference type="GO" id="GO:0003824">
    <property type="term" value="F:catalytic activity"/>
    <property type="evidence" value="ECO:0007669"/>
    <property type="project" value="InterPro"/>
</dbReference>
<evidence type="ECO:0000313" key="9">
    <source>
        <dbReference type="Proteomes" id="UP000254938"/>
    </source>
</evidence>
<evidence type="ECO:0000256" key="4">
    <source>
        <dbReference type="ARBA" id="ARBA00022962"/>
    </source>
</evidence>
<dbReference type="SUPFAM" id="SSF52317">
    <property type="entry name" value="Class I glutamine amidotransferase-like"/>
    <property type="match status" value="1"/>
</dbReference>
<reference evidence="8 9" key="1">
    <citation type="submission" date="2018-06" db="EMBL/GenBank/DDBJ databases">
        <authorList>
            <consortium name="Pathogen Informatics"/>
            <person name="Doyle S."/>
        </authorList>
    </citation>
    <scope>NUCLEOTIDE SEQUENCE [LARGE SCALE GENOMIC DNA]</scope>
    <source>
        <strain evidence="8 9">NCTC9140</strain>
    </source>
</reference>
<evidence type="ECO:0000256" key="5">
    <source>
        <dbReference type="ARBA" id="ARBA00025166"/>
    </source>
</evidence>
<keyword evidence="4 6" id="KW-0315">Glutamine amidotransferase</keyword>
<protein>
    <recommendedName>
        <fullName evidence="6">Cobyric acid synthase</fullName>
    </recommendedName>
</protein>
<evidence type="ECO:0000256" key="6">
    <source>
        <dbReference type="HAMAP-Rule" id="MF_00028"/>
    </source>
</evidence>
<dbReference type="Gene3D" id="3.40.50.880">
    <property type="match status" value="1"/>
</dbReference>
<dbReference type="InterPro" id="IPR029062">
    <property type="entry name" value="Class_I_gatase-like"/>
</dbReference>
<dbReference type="InterPro" id="IPR004459">
    <property type="entry name" value="CobQ_synth"/>
</dbReference>
<dbReference type="UniPathway" id="UPA00148"/>
<evidence type="ECO:0000256" key="1">
    <source>
        <dbReference type="ARBA" id="ARBA00004953"/>
    </source>
</evidence>
<dbReference type="PANTHER" id="PTHR21343:SF1">
    <property type="entry name" value="COBYRIC ACID SYNTHASE"/>
    <property type="match status" value="1"/>
</dbReference>
<evidence type="ECO:0000313" key="8">
    <source>
        <dbReference type="EMBL" id="STS84837.1"/>
    </source>
</evidence>
<dbReference type="CDD" id="cd01750">
    <property type="entry name" value="GATase1_CobQ"/>
    <property type="match status" value="1"/>
</dbReference>
<evidence type="ECO:0000256" key="2">
    <source>
        <dbReference type="ARBA" id="ARBA00006205"/>
    </source>
</evidence>
<dbReference type="Pfam" id="PF07685">
    <property type="entry name" value="GATase_3"/>
    <property type="match status" value="1"/>
</dbReference>
<dbReference type="HAMAP" id="MF_00028">
    <property type="entry name" value="CobQ"/>
    <property type="match status" value="1"/>
</dbReference>
<evidence type="ECO:0000256" key="3">
    <source>
        <dbReference type="ARBA" id="ARBA00022573"/>
    </source>
</evidence>
<dbReference type="PROSITE" id="PS51273">
    <property type="entry name" value="GATASE_TYPE_1"/>
    <property type="match status" value="1"/>
</dbReference>
<dbReference type="GO" id="GO:0015420">
    <property type="term" value="F:ABC-type vitamin B12 transporter activity"/>
    <property type="evidence" value="ECO:0007669"/>
    <property type="project" value="UniProtKB-UniRule"/>
</dbReference>
<comment type="pathway">
    <text evidence="1 6">Cofactor biosynthesis; adenosylcobalamin biosynthesis.</text>
</comment>
<dbReference type="PROSITE" id="PS51274">
    <property type="entry name" value="GATASE_COBBQ"/>
    <property type="match status" value="1"/>
</dbReference>
<comment type="similarity">
    <text evidence="2 6">Belongs to the CobB/CobQ family. CobQ subfamily.</text>
</comment>
<dbReference type="InterPro" id="IPR011698">
    <property type="entry name" value="GATase_3"/>
</dbReference>
<organism evidence="8 9">
    <name type="scientific">Klebsiella pneumoniae</name>
    <dbReference type="NCBI Taxonomy" id="573"/>
    <lineage>
        <taxon>Bacteria</taxon>
        <taxon>Pseudomonadati</taxon>
        <taxon>Pseudomonadota</taxon>
        <taxon>Gammaproteobacteria</taxon>
        <taxon>Enterobacterales</taxon>
        <taxon>Enterobacteriaceae</taxon>
        <taxon>Klebsiella/Raoultella group</taxon>
        <taxon>Klebsiella</taxon>
        <taxon>Klebsiella pneumoniae complex</taxon>
    </lineage>
</organism>
<gene>
    <name evidence="8" type="primary">cobQ_1</name>
    <name evidence="6" type="synonym">cobQ</name>
    <name evidence="8" type="ORF">NCTC9140_06654</name>
</gene>
<comment type="function">
    <text evidence="5 6">Catalyzes amidations at positions B, D, E, and G on adenosylcobyrinic A,C-diamide. NH(2) groups are provided by glutamine, and one molecule of ATP is hydrogenolyzed for each amidation.</text>
</comment>
<sequence length="281" mass="30868">MTWNLEDEDGVALQAGKYHRTDRRDIDIAVVHLPHIANFTDFNALAAQPDVRVRYVRDPQALADADLVILPGSKNTLGDLCWLRESGMAHAVEQARQRKVPLLGICGGYQMLGETIIDEVESGLGAQPGLGGAKDRDPFRPAQTTTQVQATLGSALPDWLADAAGLRVSGYEIHMGETRREAGCPPLLQLHKAGQAVDDGAISDDGLAFGTYLHGLFDSDAFTRALLNGLRQRKGLAPLDSALEYARYKTRQFDRLAEAMREHIAIDKIYAIMRQHQELLC</sequence>
<feature type="domain" description="CobB/CobQ-like glutamine amidotransferase" evidence="7">
    <location>
        <begin position="27"/>
        <end position="221"/>
    </location>
</feature>
<dbReference type="Proteomes" id="UP000254938">
    <property type="component" value="Unassembled WGS sequence"/>
</dbReference>
<dbReference type="GO" id="GO:0009236">
    <property type="term" value="P:cobalamin biosynthetic process"/>
    <property type="evidence" value="ECO:0007669"/>
    <property type="project" value="UniProtKB-UniRule"/>
</dbReference>
<feature type="active site" description="Nucleophile" evidence="6">
    <location>
        <position position="106"/>
    </location>
</feature>
<keyword evidence="3 6" id="KW-0169">Cobalamin biosynthesis</keyword>
<dbReference type="AlphaFoldDB" id="A0A377U402"/>
<accession>A0A377U402</accession>
<dbReference type="InterPro" id="IPR033949">
    <property type="entry name" value="CobQ_GATase1"/>
</dbReference>
<dbReference type="EMBL" id="UGKQ01000007">
    <property type="protein sequence ID" value="STS84837.1"/>
    <property type="molecule type" value="Genomic_DNA"/>
</dbReference>
<feature type="active site" evidence="6">
    <location>
        <position position="214"/>
    </location>
</feature>